<dbReference type="EMBL" id="MTYJ01000236">
    <property type="protein sequence ID" value="OWA51702.1"/>
    <property type="molecule type" value="Genomic_DNA"/>
</dbReference>
<proteinExistence type="predicted"/>
<dbReference type="OrthoDB" id="187102at2759"/>
<gene>
    <name evidence="1" type="ORF">BV898_16175</name>
</gene>
<dbReference type="Proteomes" id="UP000192578">
    <property type="component" value="Unassembled WGS sequence"/>
</dbReference>
<comment type="caution">
    <text evidence="1">The sequence shown here is derived from an EMBL/GenBank/DDBJ whole genome shotgun (WGS) entry which is preliminary data.</text>
</comment>
<evidence type="ECO:0000313" key="1">
    <source>
        <dbReference type="EMBL" id="OWA51702.1"/>
    </source>
</evidence>
<evidence type="ECO:0000313" key="2">
    <source>
        <dbReference type="Proteomes" id="UP000192578"/>
    </source>
</evidence>
<protein>
    <submittedName>
        <fullName evidence="1">Uncharacterized protein</fullName>
    </submittedName>
</protein>
<keyword evidence="2" id="KW-1185">Reference proteome</keyword>
<name>A0A9X6NCR4_HYPEX</name>
<organism evidence="1 2">
    <name type="scientific">Hypsibius exemplaris</name>
    <name type="common">Freshwater tardigrade</name>
    <dbReference type="NCBI Taxonomy" id="2072580"/>
    <lineage>
        <taxon>Eukaryota</taxon>
        <taxon>Metazoa</taxon>
        <taxon>Ecdysozoa</taxon>
        <taxon>Tardigrada</taxon>
        <taxon>Eutardigrada</taxon>
        <taxon>Parachela</taxon>
        <taxon>Hypsibioidea</taxon>
        <taxon>Hypsibiidae</taxon>
        <taxon>Hypsibius</taxon>
    </lineage>
</organism>
<dbReference type="AlphaFoldDB" id="A0A9X6NCR4"/>
<reference evidence="2" key="1">
    <citation type="submission" date="2017-01" db="EMBL/GenBank/DDBJ databases">
        <title>Comparative genomics of anhydrobiosis in the tardigrade Hypsibius dujardini.</title>
        <authorList>
            <person name="Yoshida Y."/>
            <person name="Koutsovoulos G."/>
            <person name="Laetsch D."/>
            <person name="Stevens L."/>
            <person name="Kumar S."/>
            <person name="Horikawa D."/>
            <person name="Ishino K."/>
            <person name="Komine S."/>
            <person name="Tomita M."/>
            <person name="Blaxter M."/>
            <person name="Arakawa K."/>
        </authorList>
    </citation>
    <scope>NUCLEOTIDE SEQUENCE [LARGE SCALE GENOMIC DNA]</scope>
    <source>
        <strain evidence="2">Z151</strain>
    </source>
</reference>
<sequence length="347" mass="38606">MAFDAIPNVLCFFLCASSGSKTPTPGKQSTAVVGPQGSWVNTDPLNLRVYLGLTASQKQDVQWNLIQNSLHDWHNLPTKFPNLEDPMGYDMHALFTPEYLKVSFEYEGDQMPGKRNRALFSPKAVVGKIKYNVVGNSKWGYTGFFKNGGIGIMRLALDGLSIPAFIPTGVFKIYLDGARSINFNLVRNVEGQKSNKNFFQNSFSNVIDRSPVDDKNVEAAFNATINALSGGPLDRPLNGFTLGLYEQASVNADGSKVRGPIVAPFEGRCKPNPLLRINPSSTNDFRVDIHNVVKPGMVLYTYWARRTPDSTVEEQIGEIVATSEFVASEYGDQKLFFRQPQRRWSFD</sequence>
<accession>A0A9X6NCR4</accession>